<gene>
    <name evidence="2" type="ORF">BVG16_11160</name>
</gene>
<dbReference type="Pfam" id="PF07561">
    <property type="entry name" value="DUF1540"/>
    <property type="match status" value="1"/>
</dbReference>
<reference evidence="2 3" key="1">
    <citation type="submission" date="2017-01" db="EMBL/GenBank/DDBJ databases">
        <title>Genome analysis of Paenibacillus selenitrireducens ES3-24.</title>
        <authorList>
            <person name="Xu D."/>
            <person name="Yao R."/>
            <person name="Zheng S."/>
        </authorList>
    </citation>
    <scope>NUCLEOTIDE SEQUENCE [LARGE SCALE GENOMIC DNA]</scope>
    <source>
        <strain evidence="2 3">ES3-24</strain>
    </source>
</reference>
<dbReference type="Proteomes" id="UP000190188">
    <property type="component" value="Unassembled WGS sequence"/>
</dbReference>
<dbReference type="OrthoDB" id="1681234at2"/>
<dbReference type="EMBL" id="MSZX01000004">
    <property type="protein sequence ID" value="OPA78430.1"/>
    <property type="molecule type" value="Genomic_DNA"/>
</dbReference>
<protein>
    <recommendedName>
        <fullName evidence="1">DUF1540 domain-containing protein</fullName>
    </recommendedName>
</protein>
<feature type="domain" description="DUF1540" evidence="1">
    <location>
        <begin position="8"/>
        <end position="69"/>
    </location>
</feature>
<accession>A0A1T2XF05</accession>
<dbReference type="RefSeq" id="WP_078498711.1">
    <property type="nucleotide sequence ID" value="NZ_MSZX01000004.1"/>
</dbReference>
<evidence type="ECO:0000259" key="1">
    <source>
        <dbReference type="Pfam" id="PF07561"/>
    </source>
</evidence>
<comment type="caution">
    <text evidence="2">The sequence shown here is derived from an EMBL/GenBank/DDBJ whole genome shotgun (WGS) entry which is preliminary data.</text>
</comment>
<sequence>MTTQKPVVNCSVVNCSYWGSGNKCHAQSIIIDVDANAQARYDAEFAAEGFESKSPEPAPTSSVTCCHTFKPKAGGSR</sequence>
<keyword evidence="3" id="KW-1185">Reference proteome</keyword>
<proteinExistence type="predicted"/>
<name>A0A1T2XF05_9BACL</name>
<dbReference type="AlphaFoldDB" id="A0A1T2XF05"/>
<dbReference type="InterPro" id="IPR011437">
    <property type="entry name" value="DUF1540"/>
</dbReference>
<evidence type="ECO:0000313" key="3">
    <source>
        <dbReference type="Proteomes" id="UP000190188"/>
    </source>
</evidence>
<dbReference type="STRING" id="1324314.BVG16_11160"/>
<organism evidence="2 3">
    <name type="scientific">Paenibacillus selenitireducens</name>
    <dbReference type="NCBI Taxonomy" id="1324314"/>
    <lineage>
        <taxon>Bacteria</taxon>
        <taxon>Bacillati</taxon>
        <taxon>Bacillota</taxon>
        <taxon>Bacilli</taxon>
        <taxon>Bacillales</taxon>
        <taxon>Paenibacillaceae</taxon>
        <taxon>Paenibacillus</taxon>
    </lineage>
</organism>
<evidence type="ECO:0000313" key="2">
    <source>
        <dbReference type="EMBL" id="OPA78430.1"/>
    </source>
</evidence>